<dbReference type="Gene3D" id="3.40.50.410">
    <property type="entry name" value="von Willebrand factor, type A domain"/>
    <property type="match status" value="1"/>
</dbReference>
<evidence type="ECO:0000313" key="3">
    <source>
        <dbReference type="Proteomes" id="UP001164746"/>
    </source>
</evidence>
<feature type="non-terminal residue" evidence="2">
    <location>
        <position position="235"/>
    </location>
</feature>
<evidence type="ECO:0000259" key="1">
    <source>
        <dbReference type="PROSITE" id="PS50234"/>
    </source>
</evidence>
<keyword evidence="3" id="KW-1185">Reference proteome</keyword>
<evidence type="ECO:0000313" key="2">
    <source>
        <dbReference type="EMBL" id="WAR04791.1"/>
    </source>
</evidence>
<organism evidence="2 3">
    <name type="scientific">Mya arenaria</name>
    <name type="common">Soft-shell clam</name>
    <dbReference type="NCBI Taxonomy" id="6604"/>
    <lineage>
        <taxon>Eukaryota</taxon>
        <taxon>Metazoa</taxon>
        <taxon>Spiralia</taxon>
        <taxon>Lophotrochozoa</taxon>
        <taxon>Mollusca</taxon>
        <taxon>Bivalvia</taxon>
        <taxon>Autobranchia</taxon>
        <taxon>Heteroconchia</taxon>
        <taxon>Euheterodonta</taxon>
        <taxon>Imparidentia</taxon>
        <taxon>Neoheterodontei</taxon>
        <taxon>Myida</taxon>
        <taxon>Myoidea</taxon>
        <taxon>Myidae</taxon>
        <taxon>Mya</taxon>
    </lineage>
</organism>
<name>A0ABY7E776_MYAAR</name>
<proteinExistence type="predicted"/>
<dbReference type="Proteomes" id="UP001164746">
    <property type="component" value="Chromosome 5"/>
</dbReference>
<sequence>LCDGRDLFSLIGRRDISSHCCTTDLCNRPGTTTEVPTTVPTTTSLMYCSKDIYIAVETFLRHGHETEMDLVRQFLATLSSALPPGNQISIAKFGSHLDIKIKFHEAQDPQKLQSKINDLSLTASTLIGGGQPHVDFQRLGHDLVSEIQHNHNGARTNVPNSVLIITNNRTDLASHSIASAGMLNSLTSSVTVLNIGSPNPTLASIYATNSNHEIAVPNYQGLMRAIPQVVSLLCS</sequence>
<accession>A0ABY7E776</accession>
<gene>
    <name evidence="2" type="ORF">MAR_020160</name>
</gene>
<feature type="domain" description="VWFA" evidence="1">
    <location>
        <begin position="51"/>
        <end position="229"/>
    </location>
</feature>
<dbReference type="InterPro" id="IPR002035">
    <property type="entry name" value="VWF_A"/>
</dbReference>
<dbReference type="EMBL" id="CP111016">
    <property type="protein sequence ID" value="WAR04791.1"/>
    <property type="molecule type" value="Genomic_DNA"/>
</dbReference>
<dbReference type="SUPFAM" id="SSF53300">
    <property type="entry name" value="vWA-like"/>
    <property type="match status" value="1"/>
</dbReference>
<dbReference type="InterPro" id="IPR036465">
    <property type="entry name" value="vWFA_dom_sf"/>
</dbReference>
<dbReference type="PROSITE" id="PS50234">
    <property type="entry name" value="VWFA"/>
    <property type="match status" value="1"/>
</dbReference>
<reference evidence="2" key="1">
    <citation type="submission" date="2022-11" db="EMBL/GenBank/DDBJ databases">
        <title>Centuries of genome instability and evolution in soft-shell clam transmissible cancer (bioRxiv).</title>
        <authorList>
            <person name="Hart S.F.M."/>
            <person name="Yonemitsu M.A."/>
            <person name="Giersch R.M."/>
            <person name="Beal B.F."/>
            <person name="Arriagada G."/>
            <person name="Davis B.W."/>
            <person name="Ostrander E.A."/>
            <person name="Goff S.P."/>
            <person name="Metzger M.J."/>
        </authorList>
    </citation>
    <scope>NUCLEOTIDE SEQUENCE</scope>
    <source>
        <strain evidence="2">MELC-2E11</strain>
        <tissue evidence="2">Siphon/mantle</tissue>
    </source>
</reference>
<dbReference type="Pfam" id="PF00092">
    <property type="entry name" value="VWA"/>
    <property type="match status" value="1"/>
</dbReference>
<protein>
    <recommendedName>
        <fullName evidence="1">VWFA domain-containing protein</fullName>
    </recommendedName>
</protein>